<name>A0ABW4J531_9LACO</name>
<organism evidence="4 5">
    <name type="scientific">Agrilactobacillus yilanensis</name>
    <dbReference type="NCBI Taxonomy" id="2485997"/>
    <lineage>
        <taxon>Bacteria</taxon>
        <taxon>Bacillati</taxon>
        <taxon>Bacillota</taxon>
        <taxon>Bacilli</taxon>
        <taxon>Lactobacillales</taxon>
        <taxon>Lactobacillaceae</taxon>
        <taxon>Agrilactobacillus</taxon>
    </lineage>
</organism>
<dbReference type="Pfam" id="PF00497">
    <property type="entry name" value="SBP_bac_3"/>
    <property type="match status" value="1"/>
</dbReference>
<dbReference type="SUPFAM" id="SSF53850">
    <property type="entry name" value="Periplasmic binding protein-like II"/>
    <property type="match status" value="1"/>
</dbReference>
<evidence type="ECO:0000259" key="3">
    <source>
        <dbReference type="SMART" id="SM00062"/>
    </source>
</evidence>
<evidence type="ECO:0000313" key="5">
    <source>
        <dbReference type="Proteomes" id="UP001597267"/>
    </source>
</evidence>
<dbReference type="RefSeq" id="WP_125712796.1">
    <property type="nucleotide sequence ID" value="NZ_JBHTOP010000002.1"/>
</dbReference>
<dbReference type="PANTHER" id="PTHR35936">
    <property type="entry name" value="MEMBRANE-BOUND LYTIC MUREIN TRANSGLYCOSYLASE F"/>
    <property type="match status" value="1"/>
</dbReference>
<feature type="signal peptide" evidence="2">
    <location>
        <begin position="1"/>
        <end position="31"/>
    </location>
</feature>
<feature type="domain" description="Solute-binding protein family 3/N-terminal" evidence="3">
    <location>
        <begin position="34"/>
        <end position="271"/>
    </location>
</feature>
<protein>
    <submittedName>
        <fullName evidence="4">Transporter substrate-binding domain-containing protein</fullName>
    </submittedName>
</protein>
<feature type="chain" id="PRO_5046008199" evidence="2">
    <location>
        <begin position="32"/>
        <end position="276"/>
    </location>
</feature>
<dbReference type="InterPro" id="IPR001638">
    <property type="entry name" value="Solute-binding_3/MltF_N"/>
</dbReference>
<sequence length="276" mass="30656">MHKVVKGLLVLTGLALGIVIGNSLTTAPVQAATTVQVGTSGAPKPFTYVNDQNKIVGYDIDTVRAIDKVLPAYKFEFKKMEITSILTSIDAGRIQVAANNFASNAQRRKKYYYSKPIFKDQYVIAVKKTDNSIQKFSDIAGKTTIGTPGINFTTEVEKFNKVSKEKSKITYSQEDAAKTLQDVQDGKYDYVLIDRVLYDNYQKTYQLNGIKAISLSAKDTKKISASIPYSYLLIEKTAEGKKLLKAINKGIDKIQSNGTAVKISKKYFNEDYVPKN</sequence>
<comment type="caution">
    <text evidence="4">The sequence shown here is derived from an EMBL/GenBank/DDBJ whole genome shotgun (WGS) entry which is preliminary data.</text>
</comment>
<dbReference type="EMBL" id="JBHTOP010000002">
    <property type="protein sequence ID" value="MFD1670746.1"/>
    <property type="molecule type" value="Genomic_DNA"/>
</dbReference>
<evidence type="ECO:0000313" key="4">
    <source>
        <dbReference type="EMBL" id="MFD1670746.1"/>
    </source>
</evidence>
<evidence type="ECO:0000256" key="2">
    <source>
        <dbReference type="SAM" id="SignalP"/>
    </source>
</evidence>
<reference evidence="5" key="1">
    <citation type="journal article" date="2019" name="Int. J. Syst. Evol. Microbiol.">
        <title>The Global Catalogue of Microorganisms (GCM) 10K type strain sequencing project: providing services to taxonomists for standard genome sequencing and annotation.</title>
        <authorList>
            <consortium name="The Broad Institute Genomics Platform"/>
            <consortium name="The Broad Institute Genome Sequencing Center for Infectious Disease"/>
            <person name="Wu L."/>
            <person name="Ma J."/>
        </authorList>
    </citation>
    <scope>NUCLEOTIDE SEQUENCE [LARGE SCALE GENOMIC DNA]</scope>
    <source>
        <strain evidence="5">CCM 8896</strain>
    </source>
</reference>
<dbReference type="PANTHER" id="PTHR35936:SF19">
    <property type="entry name" value="AMINO-ACID-BINDING PROTEIN YXEM-RELATED"/>
    <property type="match status" value="1"/>
</dbReference>
<gene>
    <name evidence="4" type="ORF">ACFQ5M_01410</name>
</gene>
<dbReference type="Gene3D" id="3.40.190.10">
    <property type="entry name" value="Periplasmic binding protein-like II"/>
    <property type="match status" value="2"/>
</dbReference>
<accession>A0ABW4J531</accession>
<keyword evidence="5" id="KW-1185">Reference proteome</keyword>
<keyword evidence="1 2" id="KW-0732">Signal</keyword>
<evidence type="ECO:0000256" key="1">
    <source>
        <dbReference type="ARBA" id="ARBA00022729"/>
    </source>
</evidence>
<proteinExistence type="predicted"/>
<dbReference type="Proteomes" id="UP001597267">
    <property type="component" value="Unassembled WGS sequence"/>
</dbReference>
<dbReference type="SMART" id="SM00062">
    <property type="entry name" value="PBPb"/>
    <property type="match status" value="1"/>
</dbReference>